<dbReference type="PANTHER" id="PTHR12374">
    <property type="entry name" value="TRANSCRIPTIONAL ADAPTOR 2 ADA2 -RELATED"/>
    <property type="match status" value="1"/>
</dbReference>
<dbReference type="InterPro" id="IPR036388">
    <property type="entry name" value="WH-like_DNA-bd_sf"/>
</dbReference>
<dbReference type="KEGG" id="tva:4749913"/>
<dbReference type="VEuPathDB" id="TrichDB:TVAGG3_0093510"/>
<gene>
    <name evidence="9" type="ORF">TVAG_107380</name>
</gene>
<evidence type="ECO:0000256" key="2">
    <source>
        <dbReference type="ARBA" id="ARBA00022771"/>
    </source>
</evidence>
<dbReference type="EMBL" id="DS113982">
    <property type="protein sequence ID" value="EAX92204.1"/>
    <property type="molecule type" value="Genomic_DNA"/>
</dbReference>
<dbReference type="PROSITE" id="PS50090">
    <property type="entry name" value="MYB_LIKE"/>
    <property type="match status" value="1"/>
</dbReference>
<reference evidence="9" key="2">
    <citation type="journal article" date="2007" name="Science">
        <title>Draft genome sequence of the sexually transmitted pathogen Trichomonas vaginalis.</title>
        <authorList>
            <person name="Carlton J.M."/>
            <person name="Hirt R.P."/>
            <person name="Silva J.C."/>
            <person name="Delcher A.L."/>
            <person name="Schatz M."/>
            <person name="Zhao Q."/>
            <person name="Wortman J.R."/>
            <person name="Bidwell S.L."/>
            <person name="Alsmark U.C.M."/>
            <person name="Besteiro S."/>
            <person name="Sicheritz-Ponten T."/>
            <person name="Noel C.J."/>
            <person name="Dacks J.B."/>
            <person name="Foster P.G."/>
            <person name="Simillion C."/>
            <person name="Van de Peer Y."/>
            <person name="Miranda-Saavedra D."/>
            <person name="Barton G.J."/>
            <person name="Westrop G.D."/>
            <person name="Mueller S."/>
            <person name="Dessi D."/>
            <person name="Fiori P.L."/>
            <person name="Ren Q."/>
            <person name="Paulsen I."/>
            <person name="Zhang H."/>
            <person name="Bastida-Corcuera F.D."/>
            <person name="Simoes-Barbosa A."/>
            <person name="Brown M.T."/>
            <person name="Hayes R.D."/>
            <person name="Mukherjee M."/>
            <person name="Okumura C.Y."/>
            <person name="Schneider R."/>
            <person name="Smith A.J."/>
            <person name="Vanacova S."/>
            <person name="Villalvazo M."/>
            <person name="Haas B.J."/>
            <person name="Pertea M."/>
            <person name="Feldblyum T.V."/>
            <person name="Utterback T.R."/>
            <person name="Shu C.L."/>
            <person name="Osoegawa K."/>
            <person name="de Jong P.J."/>
            <person name="Hrdy I."/>
            <person name="Horvathova L."/>
            <person name="Zubacova Z."/>
            <person name="Dolezal P."/>
            <person name="Malik S.B."/>
            <person name="Logsdon J.M. Jr."/>
            <person name="Henze K."/>
            <person name="Gupta A."/>
            <person name="Wang C.C."/>
            <person name="Dunne R.L."/>
            <person name="Upcroft J.A."/>
            <person name="Upcroft P."/>
            <person name="White O."/>
            <person name="Salzberg S.L."/>
            <person name="Tang P."/>
            <person name="Chiu C.-H."/>
            <person name="Lee Y.-S."/>
            <person name="Embley T.M."/>
            <person name="Coombs G.H."/>
            <person name="Mottram J.C."/>
            <person name="Tachezy J."/>
            <person name="Fraser-Liggett C.M."/>
            <person name="Johnson P.J."/>
        </authorList>
    </citation>
    <scope>NUCLEOTIDE SEQUENCE [LARGE SCALE GENOMIC DNA]</scope>
    <source>
        <strain evidence="9">G3</strain>
    </source>
</reference>
<dbReference type="OMA" id="PEECENH"/>
<dbReference type="InterPro" id="IPR000433">
    <property type="entry name" value="Znf_ZZ"/>
</dbReference>
<feature type="region of interest" description="Disordered" evidence="5">
    <location>
        <begin position="137"/>
        <end position="162"/>
    </location>
</feature>
<dbReference type="FunFam" id="1.10.10.10:FF:000087">
    <property type="entry name" value="Transcriptional adapter 2"/>
    <property type="match status" value="1"/>
</dbReference>
<keyword evidence="9" id="KW-0238">DNA-binding</keyword>
<proteinExistence type="predicted"/>
<keyword evidence="3" id="KW-0862">Zinc</keyword>
<dbReference type="OrthoDB" id="270417at2759"/>
<feature type="domain" description="Myb-like" evidence="6">
    <location>
        <begin position="76"/>
        <end position="127"/>
    </location>
</feature>
<evidence type="ECO:0000256" key="4">
    <source>
        <dbReference type="ARBA" id="ARBA00023242"/>
    </source>
</evidence>
<dbReference type="CDD" id="cd00167">
    <property type="entry name" value="SANT"/>
    <property type="match status" value="1"/>
</dbReference>
<dbReference type="InterPro" id="IPR017884">
    <property type="entry name" value="SANT_dom"/>
</dbReference>
<evidence type="ECO:0000313" key="10">
    <source>
        <dbReference type="Proteomes" id="UP000001542"/>
    </source>
</evidence>
<keyword evidence="4" id="KW-0539">Nucleus</keyword>
<dbReference type="Pfam" id="PF22941">
    <property type="entry name" value="TADA2A-like_3rd"/>
    <property type="match status" value="1"/>
</dbReference>
<evidence type="ECO:0000256" key="3">
    <source>
        <dbReference type="ARBA" id="ARBA00022833"/>
    </source>
</evidence>
<evidence type="ECO:0000259" key="6">
    <source>
        <dbReference type="PROSITE" id="PS50090"/>
    </source>
</evidence>
<keyword evidence="1" id="KW-0479">Metal-binding</keyword>
<feature type="domain" description="SWIRM" evidence="7">
    <location>
        <begin position="352"/>
        <end position="437"/>
    </location>
</feature>
<dbReference type="PANTHER" id="PTHR12374:SF20">
    <property type="entry name" value="TRANSCRIPTIONAL ADAPTER 2-ALPHA"/>
    <property type="match status" value="1"/>
</dbReference>
<protein>
    <submittedName>
        <fullName evidence="9">Myb-like DNA-binding domain containing protein</fullName>
    </submittedName>
</protein>
<dbReference type="SUPFAM" id="SSF46689">
    <property type="entry name" value="Homeodomain-like"/>
    <property type="match status" value="2"/>
</dbReference>
<dbReference type="SUPFAM" id="SSF57850">
    <property type="entry name" value="RING/U-box"/>
    <property type="match status" value="1"/>
</dbReference>
<feature type="compositionally biased region" description="Basic and acidic residues" evidence="5">
    <location>
        <begin position="153"/>
        <end position="162"/>
    </location>
</feature>
<dbReference type="GO" id="GO:0006338">
    <property type="term" value="P:chromatin remodeling"/>
    <property type="evidence" value="ECO:0000318"/>
    <property type="project" value="GO_Central"/>
</dbReference>
<dbReference type="Pfam" id="PF24533">
    <property type="entry name" value="Tri-helical_Ada2b_C"/>
    <property type="match status" value="1"/>
</dbReference>
<organism evidence="9 10">
    <name type="scientific">Trichomonas vaginalis (strain ATCC PRA-98 / G3)</name>
    <dbReference type="NCBI Taxonomy" id="412133"/>
    <lineage>
        <taxon>Eukaryota</taxon>
        <taxon>Metamonada</taxon>
        <taxon>Parabasalia</taxon>
        <taxon>Trichomonadida</taxon>
        <taxon>Trichomonadidae</taxon>
        <taxon>Trichomonas</taxon>
    </lineage>
</organism>
<dbReference type="InterPro" id="IPR007526">
    <property type="entry name" value="SWIRM"/>
</dbReference>
<dbReference type="GO" id="GO:0006357">
    <property type="term" value="P:regulation of transcription by RNA polymerase II"/>
    <property type="evidence" value="ECO:0000318"/>
    <property type="project" value="GO_Central"/>
</dbReference>
<dbReference type="GO" id="GO:0005634">
    <property type="term" value="C:nucleus"/>
    <property type="evidence" value="ECO:0000318"/>
    <property type="project" value="GO_Central"/>
</dbReference>
<dbReference type="FunFam" id="1.10.10.60:FF:000110">
    <property type="entry name" value="Transcriptional adapter"/>
    <property type="match status" value="1"/>
</dbReference>
<dbReference type="Pfam" id="PF00249">
    <property type="entry name" value="Myb_DNA-binding"/>
    <property type="match status" value="1"/>
</dbReference>
<name>A2FSB7_TRIV3</name>
<feature type="domain" description="SANT" evidence="8">
    <location>
        <begin position="79"/>
        <end position="131"/>
    </location>
</feature>
<evidence type="ECO:0000313" key="9">
    <source>
        <dbReference type="EMBL" id="EAX92204.1"/>
    </source>
</evidence>
<dbReference type="InterPro" id="IPR001005">
    <property type="entry name" value="SANT/Myb"/>
</dbReference>
<reference evidence="9" key="1">
    <citation type="submission" date="2006-10" db="EMBL/GenBank/DDBJ databases">
        <authorList>
            <person name="Amadeo P."/>
            <person name="Zhao Q."/>
            <person name="Wortman J."/>
            <person name="Fraser-Liggett C."/>
            <person name="Carlton J."/>
        </authorList>
    </citation>
    <scope>NUCLEOTIDE SEQUENCE</scope>
    <source>
        <strain evidence="9">G3</strain>
    </source>
</reference>
<dbReference type="RefSeq" id="XP_001305134.1">
    <property type="nucleotide sequence ID" value="XM_001305133.1"/>
</dbReference>
<dbReference type="Gene3D" id="1.10.10.60">
    <property type="entry name" value="Homeodomain-like"/>
    <property type="match status" value="1"/>
</dbReference>
<accession>A2FSB7</accession>
<dbReference type="GO" id="GO:0008270">
    <property type="term" value="F:zinc ion binding"/>
    <property type="evidence" value="ECO:0007669"/>
    <property type="project" value="UniProtKB-KW"/>
</dbReference>
<dbReference type="InterPro" id="IPR056267">
    <property type="entry name" value="Ada2b_C"/>
</dbReference>
<dbReference type="GO" id="GO:0003682">
    <property type="term" value="F:chromatin binding"/>
    <property type="evidence" value="ECO:0000318"/>
    <property type="project" value="GO_Central"/>
</dbReference>
<evidence type="ECO:0000259" key="7">
    <source>
        <dbReference type="PROSITE" id="PS50934"/>
    </source>
</evidence>
<dbReference type="InterPro" id="IPR009057">
    <property type="entry name" value="Homeodomain-like_sf"/>
</dbReference>
<dbReference type="VEuPathDB" id="TrichDB:TVAG_107380"/>
<dbReference type="SMART" id="SM00717">
    <property type="entry name" value="SANT"/>
    <property type="match status" value="1"/>
</dbReference>
<dbReference type="Pfam" id="PF25299">
    <property type="entry name" value="ZZ_ADA2"/>
    <property type="match status" value="1"/>
</dbReference>
<sequence length="437" mass="50778">MRKTSYASQKEISASFGSEQKPFAICQTCFRPIYDEYIVQCTRCHGFIQCLECFSEGAEKGCHIREHPFIVVRTQLPEIFSKGWAGNEEMKLLRAIEESGLGNWRDIAVDMNTKTPEECENHFFSTYHSALNAPVPEQKVKEDPPTPAPWPDEDAKPVESHPSDGAEIIMRQKGHYDKVTPAEYNGYMPRRGEFETELYDNAEELINGINFDEMLTKEYSSPQELEDEFQTHINHLQAYNTIIEEREYRHEILKDYGLLEGPFKGFRKNPTAAEQEQEQTLLTLAPFVKFQNLQKITELVDKKDQLQQIIHEKEYWQQIGIDNESQGKAFDQLTETFQRSRQITEQHVKTWNSLVDSLTTCGDTQLEYFKMLNSDEADICNKFNMHPKTYLNIKDLLLREFDARSELSLQDAINFIPDQAELVTSIYNYMKTAGWLQ</sequence>
<evidence type="ECO:0000256" key="5">
    <source>
        <dbReference type="SAM" id="MobiDB-lite"/>
    </source>
</evidence>
<keyword evidence="10" id="KW-1185">Reference proteome</keyword>
<keyword evidence="2" id="KW-0863">Zinc-finger</keyword>
<dbReference type="Proteomes" id="UP000001542">
    <property type="component" value="Unassembled WGS sequence"/>
</dbReference>
<dbReference type="PROSITE" id="PS51293">
    <property type="entry name" value="SANT"/>
    <property type="match status" value="1"/>
</dbReference>
<dbReference type="GO" id="GO:0003713">
    <property type="term" value="F:transcription coactivator activity"/>
    <property type="evidence" value="ECO:0000318"/>
    <property type="project" value="GO_Central"/>
</dbReference>
<dbReference type="SMR" id="A2FSB7"/>
<dbReference type="eggNOG" id="KOG0457">
    <property type="taxonomic scope" value="Eukaryota"/>
</dbReference>
<dbReference type="STRING" id="5722.A2FSB7"/>
<dbReference type="AlphaFoldDB" id="A2FSB7"/>
<dbReference type="InterPro" id="IPR055141">
    <property type="entry name" value="TADA2A_B-like_dom"/>
</dbReference>
<evidence type="ECO:0000259" key="8">
    <source>
        <dbReference type="PROSITE" id="PS51293"/>
    </source>
</evidence>
<dbReference type="GO" id="GO:0003677">
    <property type="term" value="F:DNA binding"/>
    <property type="evidence" value="ECO:0007669"/>
    <property type="project" value="UniProtKB-KW"/>
</dbReference>
<dbReference type="PROSITE" id="PS50934">
    <property type="entry name" value="SWIRM"/>
    <property type="match status" value="1"/>
</dbReference>
<dbReference type="InParanoid" id="A2FSB7"/>
<evidence type="ECO:0000256" key="1">
    <source>
        <dbReference type="ARBA" id="ARBA00022723"/>
    </source>
</evidence>
<dbReference type="Gene3D" id="1.10.10.10">
    <property type="entry name" value="Winged helix-like DNA-binding domain superfamily/Winged helix DNA-binding domain"/>
    <property type="match status" value="1"/>
</dbReference>
<dbReference type="FunCoup" id="A2FSB7">
    <property type="interactions" value="268"/>
</dbReference>